<geneLocation type="plasmid" evidence="1 2">
    <name>unnamed2</name>
</geneLocation>
<keyword evidence="1" id="KW-0614">Plasmid</keyword>
<proteinExistence type="predicted"/>
<reference evidence="1 2" key="1">
    <citation type="submission" date="2024-04" db="EMBL/GenBank/DDBJ databases">
        <title>Marinobacter sp. SBY-1.</title>
        <authorList>
            <person name="Pan C."/>
        </authorList>
    </citation>
    <scope>NUCLEOTIDE SEQUENCE [LARGE SCALE GENOMIC DNA]</scope>
    <source>
        <strain evidence="1 2">SBY-1</strain>
        <plasmid evidence="1 2">unnamed2</plasmid>
    </source>
</reference>
<name>A0ABZ3EAD6_9GAMM</name>
<accession>A0ABZ3EAD6</accession>
<dbReference type="RefSeq" id="WP_342632788.1">
    <property type="nucleotide sequence ID" value="NZ_CP152382.1"/>
</dbReference>
<organism evidence="1 2">
    <name type="scientific">Marinobacter alkaliphilus</name>
    <dbReference type="NCBI Taxonomy" id="254719"/>
    <lineage>
        <taxon>Bacteria</taxon>
        <taxon>Pseudomonadati</taxon>
        <taxon>Pseudomonadota</taxon>
        <taxon>Gammaproteobacteria</taxon>
        <taxon>Pseudomonadales</taxon>
        <taxon>Marinobacteraceae</taxon>
        <taxon>Marinobacter</taxon>
    </lineage>
</organism>
<sequence>MFDNISQKVETKDVAAAIRAMAGMFMTEDQLTKKKIVDAKGKVEFVCPGMITRISPTKLYEPIREGSAVFYVNGDKFSIDLTTEALSEQLGLS</sequence>
<keyword evidence="2" id="KW-1185">Reference proteome</keyword>
<evidence type="ECO:0000313" key="2">
    <source>
        <dbReference type="Proteomes" id="UP001445268"/>
    </source>
</evidence>
<dbReference type="EMBL" id="CP152382">
    <property type="protein sequence ID" value="XAF56240.1"/>
    <property type="molecule type" value="Genomic_DNA"/>
</dbReference>
<protein>
    <submittedName>
        <fullName evidence="1">Uncharacterized protein</fullName>
    </submittedName>
</protein>
<evidence type="ECO:0000313" key="1">
    <source>
        <dbReference type="EMBL" id="XAF56240.1"/>
    </source>
</evidence>
<dbReference type="Proteomes" id="UP001445268">
    <property type="component" value="Plasmid unnamed2"/>
</dbReference>
<gene>
    <name evidence="1" type="ORF">AAGT77_20175</name>
</gene>